<keyword evidence="1" id="KW-0812">Transmembrane</keyword>
<dbReference type="EMBL" id="CP134878">
    <property type="protein sequence ID" value="WNM20010.1"/>
    <property type="molecule type" value="Genomic_DNA"/>
</dbReference>
<dbReference type="RefSeq" id="WP_313325099.1">
    <property type="nucleotide sequence ID" value="NZ_CP134878.1"/>
</dbReference>
<accession>A0AA96EZL4</accession>
<evidence type="ECO:0000313" key="3">
    <source>
        <dbReference type="EMBL" id="WNM21399.1"/>
    </source>
</evidence>
<keyword evidence="1" id="KW-0472">Membrane</keyword>
<proteinExistence type="predicted"/>
<feature type="transmembrane region" description="Helical" evidence="1">
    <location>
        <begin position="336"/>
        <end position="353"/>
    </location>
</feature>
<feature type="transmembrane region" description="Helical" evidence="1">
    <location>
        <begin position="94"/>
        <end position="115"/>
    </location>
</feature>
<feature type="transmembrane region" description="Helical" evidence="1">
    <location>
        <begin position="171"/>
        <end position="202"/>
    </location>
</feature>
<gene>
    <name evidence="3" type="ORF">RN605_12010</name>
    <name evidence="2" type="ORF">RN608_04840</name>
</gene>
<dbReference type="KEGG" id="fcj:RN605_12010"/>
<reference evidence="2 4" key="1">
    <citation type="submission" date="2023-09" db="EMBL/GenBank/DDBJ databases">
        <title>Flavobacterium sp. a novel bacteria isolate from Pepper rhizosphere.</title>
        <authorList>
            <person name="Peng Y."/>
            <person name="Lee J."/>
        </authorList>
    </citation>
    <scope>NUCLEOTIDE SEQUENCE</scope>
    <source>
        <strain evidence="2">PMR2A8</strain>
        <strain evidence="3 4">PMTSA4</strain>
    </source>
</reference>
<feature type="transmembrane region" description="Helical" evidence="1">
    <location>
        <begin position="143"/>
        <end position="165"/>
    </location>
</feature>
<keyword evidence="1" id="KW-1133">Transmembrane helix</keyword>
<dbReference type="AlphaFoldDB" id="A0AA96J3A6"/>
<organism evidence="2">
    <name type="scientific">Flavobacterium capsici</name>
    <dbReference type="NCBI Taxonomy" id="3075618"/>
    <lineage>
        <taxon>Bacteria</taxon>
        <taxon>Pseudomonadati</taxon>
        <taxon>Bacteroidota</taxon>
        <taxon>Flavobacteriia</taxon>
        <taxon>Flavobacteriales</taxon>
        <taxon>Flavobacteriaceae</taxon>
        <taxon>Flavobacterium</taxon>
    </lineage>
</organism>
<sequence>MKLKKSVFFTIFLFLILLIKGYFLYTNLSISDYEGEKIYQKGDPSHYYMIAKNIFEFNTYSDDFSNIPNESATWRPPIWPLVLSTFFYLSQNPFSILLIKIIFEFIFLTSILIYFKKKLKIKWFYLSPLLLLYIEPQYLKYSLTFFSESLSALLILFLSILFLNLKKEKRFSIYIPILSSIIILCHPVSAFFVASIMGVYCLINLQYNFKVSILHGLLFVLLSVLWPIRNQTLFNQGFYLTASQGATFSKGWNEKIISDFTNVEGDLAEEEMNLKYIKTEKKIIPNTIPVLERSKLYKEGTLNFINSISMTEKLKIILIKIKSNFNPFPEKPKPGFFENLSIVFRIFYLILFIQMFKRIFQFKKFNIENLSDKVFLVVLSIFIGQTLMSAYIYTGFRFNAIYSLTCLFCFILINKNWLFDKWLFKNKLNSISLF</sequence>
<feature type="transmembrane region" description="Helical" evidence="1">
    <location>
        <begin position="374"/>
        <end position="394"/>
    </location>
</feature>
<name>A0AA96J3A6_9FLAO</name>
<accession>A0AA96J3A6</accession>
<protein>
    <submittedName>
        <fullName evidence="2">Uncharacterized protein</fullName>
    </submittedName>
</protein>
<evidence type="ECO:0000313" key="2">
    <source>
        <dbReference type="EMBL" id="WNM20010.1"/>
    </source>
</evidence>
<evidence type="ECO:0000256" key="1">
    <source>
        <dbReference type="SAM" id="Phobius"/>
    </source>
</evidence>
<evidence type="ECO:0000313" key="4">
    <source>
        <dbReference type="Proteomes" id="UP001304515"/>
    </source>
</evidence>
<feature type="transmembrane region" description="Helical" evidence="1">
    <location>
        <begin position="400"/>
        <end position="418"/>
    </location>
</feature>
<dbReference type="EMBL" id="CP134890">
    <property type="protein sequence ID" value="WNM21399.1"/>
    <property type="molecule type" value="Genomic_DNA"/>
</dbReference>
<feature type="transmembrane region" description="Helical" evidence="1">
    <location>
        <begin position="209"/>
        <end position="228"/>
    </location>
</feature>
<dbReference type="Proteomes" id="UP001304515">
    <property type="component" value="Chromosome"/>
</dbReference>
<keyword evidence="4" id="KW-1185">Reference proteome</keyword>
<feature type="transmembrane region" description="Helical" evidence="1">
    <location>
        <begin position="7"/>
        <end position="25"/>
    </location>
</feature>